<dbReference type="InterPro" id="IPR003856">
    <property type="entry name" value="LPS_length_determ_N"/>
</dbReference>
<dbReference type="RefSeq" id="WP_101071958.1">
    <property type="nucleotide sequence ID" value="NZ_PISP01000001.1"/>
</dbReference>
<evidence type="ECO:0000256" key="7">
    <source>
        <dbReference type="SAM" id="MobiDB-lite"/>
    </source>
</evidence>
<organism evidence="10 11">
    <name type="scientific">Rhodohalobacter barkolensis</name>
    <dbReference type="NCBI Taxonomy" id="2053187"/>
    <lineage>
        <taxon>Bacteria</taxon>
        <taxon>Pseudomonadati</taxon>
        <taxon>Balneolota</taxon>
        <taxon>Balneolia</taxon>
        <taxon>Balneolales</taxon>
        <taxon>Balneolaceae</taxon>
        <taxon>Rhodohalobacter</taxon>
    </lineage>
</organism>
<gene>
    <name evidence="10" type="ORF">CWD77_04170</name>
</gene>
<comment type="caution">
    <text evidence="10">The sequence shown here is derived from an EMBL/GenBank/DDBJ whole genome shotgun (WGS) entry which is preliminary data.</text>
</comment>
<dbReference type="Pfam" id="PF02706">
    <property type="entry name" value="Wzz"/>
    <property type="match status" value="1"/>
</dbReference>
<keyword evidence="6" id="KW-0175">Coiled coil</keyword>
<feature type="domain" description="Polysaccharide chain length determinant N-terminal" evidence="9">
    <location>
        <begin position="47"/>
        <end position="148"/>
    </location>
</feature>
<feature type="transmembrane region" description="Helical" evidence="8">
    <location>
        <begin position="64"/>
        <end position="82"/>
    </location>
</feature>
<name>A0A2N0VKD6_9BACT</name>
<evidence type="ECO:0000256" key="5">
    <source>
        <dbReference type="ARBA" id="ARBA00023136"/>
    </source>
</evidence>
<keyword evidence="2" id="KW-1003">Cell membrane</keyword>
<dbReference type="AlphaFoldDB" id="A0A2N0VKD6"/>
<keyword evidence="11" id="KW-1185">Reference proteome</keyword>
<feature type="compositionally biased region" description="Polar residues" evidence="7">
    <location>
        <begin position="1"/>
        <end position="18"/>
    </location>
</feature>
<accession>A0A2N0VKD6</accession>
<evidence type="ECO:0000256" key="8">
    <source>
        <dbReference type="SAM" id="Phobius"/>
    </source>
</evidence>
<dbReference type="GO" id="GO:0005886">
    <property type="term" value="C:plasma membrane"/>
    <property type="evidence" value="ECO:0007669"/>
    <property type="project" value="UniProtKB-SubCell"/>
</dbReference>
<evidence type="ECO:0000259" key="9">
    <source>
        <dbReference type="Pfam" id="PF02706"/>
    </source>
</evidence>
<dbReference type="Proteomes" id="UP000233398">
    <property type="component" value="Unassembled WGS sequence"/>
</dbReference>
<evidence type="ECO:0000256" key="2">
    <source>
        <dbReference type="ARBA" id="ARBA00022475"/>
    </source>
</evidence>
<sequence>MADQNKPGNESENEGQSHPQKEKNEIRYVPVEYVEGYGPGHGMPDEDEIDLMELAKKIWAGRWTIIKITGVFIFLGVFWALFSAEEFESDAVLMPEIQTEDVGGASQLLQRFGGAFGISGGSSMPAGTIPPQIYPQIVNSLSFQLELMSTEIEFREYGVTTTWPDFLENHYSKPITTYVKDYTVRLPFTILGGIREFFSSDEETGTLVREDVLEQDFISLSQEEFELVKQLRERISVSQDQETGLLTAKVKLQDPRAAAEMNRYLIDLLKEYVTEYRVEKARQNLEFADQQKEEAEARFRETQMALAEFQDRNVSISTARAQTELERLQDEKNLALNVYQSLAQRVEESRLNLQEQTPIFSEVQPANVPTERSEPKRGMMVIVFTLLGGILSVGWVLIAPLLGTFRENLMEG</sequence>
<dbReference type="GO" id="GO:0004713">
    <property type="term" value="F:protein tyrosine kinase activity"/>
    <property type="evidence" value="ECO:0007669"/>
    <property type="project" value="TreeGrafter"/>
</dbReference>
<reference evidence="10 11" key="1">
    <citation type="submission" date="2017-11" db="EMBL/GenBank/DDBJ databases">
        <title>Rhodohalobacter 15182 sp. nov., isolated from a salt lake.</title>
        <authorList>
            <person name="Han S."/>
        </authorList>
    </citation>
    <scope>NUCLEOTIDE SEQUENCE [LARGE SCALE GENOMIC DNA]</scope>
    <source>
        <strain evidence="10 11">15182</strain>
    </source>
</reference>
<dbReference type="EMBL" id="PISP01000001">
    <property type="protein sequence ID" value="PKD44667.1"/>
    <property type="molecule type" value="Genomic_DNA"/>
</dbReference>
<evidence type="ECO:0000256" key="3">
    <source>
        <dbReference type="ARBA" id="ARBA00022692"/>
    </source>
</evidence>
<comment type="subcellular location">
    <subcellularLocation>
        <location evidence="1">Cell membrane</location>
        <topology evidence="1">Multi-pass membrane protein</topology>
    </subcellularLocation>
</comment>
<evidence type="ECO:0000313" key="10">
    <source>
        <dbReference type="EMBL" id="PKD44667.1"/>
    </source>
</evidence>
<feature type="coiled-coil region" evidence="6">
    <location>
        <begin position="278"/>
        <end position="356"/>
    </location>
</feature>
<dbReference type="PANTHER" id="PTHR32309">
    <property type="entry name" value="TYROSINE-PROTEIN KINASE"/>
    <property type="match status" value="1"/>
</dbReference>
<proteinExistence type="predicted"/>
<dbReference type="PANTHER" id="PTHR32309:SF13">
    <property type="entry name" value="FERRIC ENTEROBACTIN TRANSPORT PROTEIN FEPE"/>
    <property type="match status" value="1"/>
</dbReference>
<evidence type="ECO:0000256" key="1">
    <source>
        <dbReference type="ARBA" id="ARBA00004651"/>
    </source>
</evidence>
<keyword evidence="5 8" id="KW-0472">Membrane</keyword>
<evidence type="ECO:0000256" key="6">
    <source>
        <dbReference type="SAM" id="Coils"/>
    </source>
</evidence>
<protein>
    <recommendedName>
        <fullName evidence="9">Polysaccharide chain length determinant N-terminal domain-containing protein</fullName>
    </recommendedName>
</protein>
<dbReference type="InterPro" id="IPR050445">
    <property type="entry name" value="Bact_polysacc_biosynth/exp"/>
</dbReference>
<feature type="region of interest" description="Disordered" evidence="7">
    <location>
        <begin position="1"/>
        <end position="24"/>
    </location>
</feature>
<keyword evidence="4 8" id="KW-1133">Transmembrane helix</keyword>
<feature type="transmembrane region" description="Helical" evidence="8">
    <location>
        <begin position="379"/>
        <end position="402"/>
    </location>
</feature>
<dbReference type="OrthoDB" id="1522571at2"/>
<evidence type="ECO:0000256" key="4">
    <source>
        <dbReference type="ARBA" id="ARBA00022989"/>
    </source>
</evidence>
<evidence type="ECO:0000313" key="11">
    <source>
        <dbReference type="Proteomes" id="UP000233398"/>
    </source>
</evidence>
<keyword evidence="3 8" id="KW-0812">Transmembrane</keyword>